<accession>A0A9E2NT51</accession>
<reference evidence="1" key="1">
    <citation type="journal article" date="2021" name="PeerJ">
        <title>Extensive microbial diversity within the chicken gut microbiome revealed by metagenomics and culture.</title>
        <authorList>
            <person name="Gilroy R."/>
            <person name="Ravi A."/>
            <person name="Getino M."/>
            <person name="Pursley I."/>
            <person name="Horton D.L."/>
            <person name="Alikhan N.F."/>
            <person name="Baker D."/>
            <person name="Gharbi K."/>
            <person name="Hall N."/>
            <person name="Watson M."/>
            <person name="Adriaenssens E.M."/>
            <person name="Foster-Nyarko E."/>
            <person name="Jarju S."/>
            <person name="Secka A."/>
            <person name="Antonio M."/>
            <person name="Oren A."/>
            <person name="Chaudhuri R.R."/>
            <person name="La Ragione R."/>
            <person name="Hildebrand F."/>
            <person name="Pallen M.J."/>
        </authorList>
    </citation>
    <scope>NUCLEOTIDE SEQUENCE</scope>
    <source>
        <strain evidence="1">687</strain>
    </source>
</reference>
<protein>
    <submittedName>
        <fullName evidence="1">DUF533 domain-containing protein</fullName>
    </submittedName>
</protein>
<name>A0A9E2NT51_9GAMM</name>
<dbReference type="Proteomes" id="UP000824150">
    <property type="component" value="Unassembled WGS sequence"/>
</dbReference>
<dbReference type="InterPro" id="IPR029024">
    <property type="entry name" value="TerB-like"/>
</dbReference>
<dbReference type="InterPro" id="IPR007486">
    <property type="entry name" value="YebE"/>
</dbReference>
<proteinExistence type="predicted"/>
<dbReference type="Pfam" id="PF04391">
    <property type="entry name" value="DUF533"/>
    <property type="match status" value="1"/>
</dbReference>
<comment type="caution">
    <text evidence="1">The sequence shown here is derived from an EMBL/GenBank/DDBJ whole genome shotgun (WGS) entry which is preliminary data.</text>
</comment>
<gene>
    <name evidence="1" type="ORF">IAA31_01270</name>
</gene>
<dbReference type="AlphaFoldDB" id="A0A9E2NT51"/>
<organism evidence="1 2">
    <name type="scientific">Candidatus Anaerobiospirillum merdipullorum</name>
    <dbReference type="NCBI Taxonomy" id="2838450"/>
    <lineage>
        <taxon>Bacteria</taxon>
        <taxon>Pseudomonadati</taxon>
        <taxon>Pseudomonadota</taxon>
        <taxon>Gammaproteobacteria</taxon>
        <taxon>Aeromonadales</taxon>
        <taxon>Succinivibrionaceae</taxon>
        <taxon>Anaerobiospirillum</taxon>
    </lineage>
</organism>
<dbReference type="EMBL" id="JAHLFG010000014">
    <property type="protein sequence ID" value="MBU3826114.1"/>
    <property type="molecule type" value="Genomic_DNA"/>
</dbReference>
<sequence length="192" mass="21264">MSTDVPVPRDSAFRYYARKITPQFIDTLPDARSKAVAVHALAVSEQWLQRRLAASAYEGKDQALNLLHECGLLIIRALIYAARADGQFDSLEHGALSVVCSGLCTQYEADGFIDEMLTCEIKVQDLADAVQFEEESLDLYFLSSLIVNGAHFIEQNYLEELAAALHITPSAQHRLDEQAEALLKTALVEHGN</sequence>
<reference evidence="1" key="2">
    <citation type="submission" date="2021-04" db="EMBL/GenBank/DDBJ databases">
        <authorList>
            <person name="Gilroy R."/>
        </authorList>
    </citation>
    <scope>NUCLEOTIDE SEQUENCE</scope>
    <source>
        <strain evidence="1">687</strain>
    </source>
</reference>
<evidence type="ECO:0000313" key="2">
    <source>
        <dbReference type="Proteomes" id="UP000824150"/>
    </source>
</evidence>
<dbReference type="SUPFAM" id="SSF158682">
    <property type="entry name" value="TerB-like"/>
    <property type="match status" value="1"/>
</dbReference>
<evidence type="ECO:0000313" key="1">
    <source>
        <dbReference type="EMBL" id="MBU3826114.1"/>
    </source>
</evidence>